<keyword evidence="2" id="KW-1185">Reference proteome</keyword>
<evidence type="ECO:0000313" key="2">
    <source>
        <dbReference type="Proteomes" id="UP001189624"/>
    </source>
</evidence>
<name>A0AA86VER0_9FABA</name>
<dbReference type="AlphaFoldDB" id="A0AA86VER0"/>
<organism evidence="1 2">
    <name type="scientific">Sphenostylis stenocarpa</name>
    <dbReference type="NCBI Taxonomy" id="92480"/>
    <lineage>
        <taxon>Eukaryota</taxon>
        <taxon>Viridiplantae</taxon>
        <taxon>Streptophyta</taxon>
        <taxon>Embryophyta</taxon>
        <taxon>Tracheophyta</taxon>
        <taxon>Spermatophyta</taxon>
        <taxon>Magnoliopsida</taxon>
        <taxon>eudicotyledons</taxon>
        <taxon>Gunneridae</taxon>
        <taxon>Pentapetalae</taxon>
        <taxon>rosids</taxon>
        <taxon>fabids</taxon>
        <taxon>Fabales</taxon>
        <taxon>Fabaceae</taxon>
        <taxon>Papilionoideae</taxon>
        <taxon>50 kb inversion clade</taxon>
        <taxon>NPAAA clade</taxon>
        <taxon>indigoferoid/millettioid clade</taxon>
        <taxon>Phaseoleae</taxon>
        <taxon>Sphenostylis</taxon>
    </lineage>
</organism>
<dbReference type="Proteomes" id="UP001189624">
    <property type="component" value="Chromosome 2"/>
</dbReference>
<evidence type="ECO:0000313" key="1">
    <source>
        <dbReference type="EMBL" id="CAJ1932550.1"/>
    </source>
</evidence>
<accession>A0AA86VER0</accession>
<proteinExistence type="predicted"/>
<dbReference type="EMBL" id="OY731399">
    <property type="protein sequence ID" value="CAJ1932550.1"/>
    <property type="molecule type" value="Genomic_DNA"/>
</dbReference>
<sequence length="60" mass="7101">MTEPETTSAVEKNWFFQDIRKTVLMMKDIAVQLEKDKHFDKDYANYNSDIKVVGRYPSID</sequence>
<gene>
    <name evidence="1" type="ORF">AYBTSS11_LOCUS5874</name>
</gene>
<reference evidence="1" key="1">
    <citation type="submission" date="2023-10" db="EMBL/GenBank/DDBJ databases">
        <authorList>
            <person name="Domelevo Entfellner J.-B."/>
        </authorList>
    </citation>
    <scope>NUCLEOTIDE SEQUENCE</scope>
</reference>
<protein>
    <submittedName>
        <fullName evidence="1">Uncharacterized protein</fullName>
    </submittedName>
</protein>
<dbReference type="Gramene" id="rna-AYBTSS11_LOCUS5874">
    <property type="protein sequence ID" value="CAJ1932550.1"/>
    <property type="gene ID" value="gene-AYBTSS11_LOCUS5874"/>
</dbReference>